<accession>A0A6C0BEP9</accession>
<evidence type="ECO:0000256" key="1">
    <source>
        <dbReference type="SAM" id="Phobius"/>
    </source>
</evidence>
<feature type="transmembrane region" description="Helical" evidence="1">
    <location>
        <begin position="6"/>
        <end position="24"/>
    </location>
</feature>
<dbReference type="InterPro" id="IPR004316">
    <property type="entry name" value="SWEET_rpt"/>
</dbReference>
<proteinExistence type="predicted"/>
<feature type="transmembrane region" description="Helical" evidence="1">
    <location>
        <begin position="61"/>
        <end position="80"/>
    </location>
</feature>
<dbReference type="GO" id="GO:0016020">
    <property type="term" value="C:membrane"/>
    <property type="evidence" value="ECO:0007669"/>
    <property type="project" value="InterPro"/>
</dbReference>
<keyword evidence="1" id="KW-0812">Transmembrane</keyword>
<protein>
    <recommendedName>
        <fullName evidence="3">PQ-loop repeat-containing protein</fullName>
    </recommendedName>
</protein>
<keyword evidence="1" id="KW-0472">Membrane</keyword>
<dbReference type="Pfam" id="PF03083">
    <property type="entry name" value="MtN3_slv"/>
    <property type="match status" value="1"/>
</dbReference>
<feature type="transmembrane region" description="Helical" evidence="1">
    <location>
        <begin position="36"/>
        <end position="55"/>
    </location>
</feature>
<reference evidence="2" key="1">
    <citation type="journal article" date="2020" name="Nature">
        <title>Giant virus diversity and host interactions through global metagenomics.</title>
        <authorList>
            <person name="Schulz F."/>
            <person name="Roux S."/>
            <person name="Paez-Espino D."/>
            <person name="Jungbluth S."/>
            <person name="Walsh D.A."/>
            <person name="Denef V.J."/>
            <person name="McMahon K.D."/>
            <person name="Konstantinidis K.T."/>
            <person name="Eloe-Fadrosh E.A."/>
            <person name="Kyrpides N.C."/>
            <person name="Woyke T."/>
        </authorList>
    </citation>
    <scope>NUCLEOTIDE SEQUENCE</scope>
    <source>
        <strain evidence="2">GVMAG-M-3300010160-60</strain>
    </source>
</reference>
<name>A0A6C0BEP9_9ZZZZ</name>
<sequence>MDTYIYFIGMVSSLLLTITPLFQLYNTYKLKSAQDISIYFIILQIVASSGFTTYGFLINEIWIIIPNSSIVLSNIILIFMKNYYNNKNKNNNNNIV</sequence>
<dbReference type="AlphaFoldDB" id="A0A6C0BEP9"/>
<evidence type="ECO:0000313" key="2">
    <source>
        <dbReference type="EMBL" id="QHS90251.1"/>
    </source>
</evidence>
<dbReference type="EMBL" id="MN739131">
    <property type="protein sequence ID" value="QHS90251.1"/>
    <property type="molecule type" value="Genomic_DNA"/>
</dbReference>
<keyword evidence="1" id="KW-1133">Transmembrane helix</keyword>
<evidence type="ECO:0008006" key="3">
    <source>
        <dbReference type="Google" id="ProtNLM"/>
    </source>
</evidence>
<dbReference type="Gene3D" id="1.20.1280.290">
    <property type="match status" value="1"/>
</dbReference>
<organism evidence="2">
    <name type="scientific">viral metagenome</name>
    <dbReference type="NCBI Taxonomy" id="1070528"/>
    <lineage>
        <taxon>unclassified sequences</taxon>
        <taxon>metagenomes</taxon>
        <taxon>organismal metagenomes</taxon>
    </lineage>
</organism>